<dbReference type="Proteomes" id="UP001269081">
    <property type="component" value="Unassembled WGS sequence"/>
</dbReference>
<evidence type="ECO:0008006" key="4">
    <source>
        <dbReference type="Google" id="ProtNLM"/>
    </source>
</evidence>
<reference evidence="2 3" key="1">
    <citation type="submission" date="2023-07" db="EMBL/GenBank/DDBJ databases">
        <title>Sorghum-associated microbial communities from plants grown in Nebraska, USA.</title>
        <authorList>
            <person name="Schachtman D."/>
        </authorList>
    </citation>
    <scope>NUCLEOTIDE SEQUENCE [LARGE SCALE GENOMIC DNA]</scope>
    <source>
        <strain evidence="2 3">4129</strain>
    </source>
</reference>
<protein>
    <recommendedName>
        <fullName evidence="4">Magnesium citrate secondary transporter</fullName>
    </recommendedName>
</protein>
<evidence type="ECO:0000313" key="2">
    <source>
        <dbReference type="EMBL" id="MDR7212277.1"/>
    </source>
</evidence>
<keyword evidence="3" id="KW-1185">Reference proteome</keyword>
<feature type="transmembrane region" description="Helical" evidence="1">
    <location>
        <begin position="89"/>
        <end position="109"/>
    </location>
</feature>
<keyword evidence="1" id="KW-1133">Transmembrane helix</keyword>
<feature type="transmembrane region" description="Helical" evidence="1">
    <location>
        <begin position="63"/>
        <end position="83"/>
    </location>
</feature>
<accession>A0ABU1YDH2</accession>
<organism evidence="2 3">
    <name type="scientific">Flavobacterium piscis</name>
    <dbReference type="NCBI Taxonomy" id="1114874"/>
    <lineage>
        <taxon>Bacteria</taxon>
        <taxon>Pseudomonadati</taxon>
        <taxon>Bacteroidota</taxon>
        <taxon>Flavobacteriia</taxon>
        <taxon>Flavobacteriales</taxon>
        <taxon>Flavobacteriaceae</taxon>
        <taxon>Flavobacterium</taxon>
    </lineage>
</organism>
<gene>
    <name evidence="2" type="ORF">J2W48_004234</name>
</gene>
<feature type="transmembrane region" description="Helical" evidence="1">
    <location>
        <begin position="33"/>
        <end position="51"/>
    </location>
</feature>
<sequence>MFKPLLFIITRVAVLIYIMQRMQIDIPFWINNYVNDFLCLPVVLGYITLLFRWLKKDKTYKISLWAVLCLASYYSFYFEYYLPAYNTRYSADIIDVFLYFSGGLFFYLLNTALD</sequence>
<name>A0ABU1YDH2_9FLAO</name>
<proteinExistence type="predicted"/>
<comment type="caution">
    <text evidence="2">The sequence shown here is derived from an EMBL/GenBank/DDBJ whole genome shotgun (WGS) entry which is preliminary data.</text>
</comment>
<evidence type="ECO:0000313" key="3">
    <source>
        <dbReference type="Proteomes" id="UP001269081"/>
    </source>
</evidence>
<dbReference type="EMBL" id="JAVDWQ010000020">
    <property type="protein sequence ID" value="MDR7212277.1"/>
    <property type="molecule type" value="Genomic_DNA"/>
</dbReference>
<keyword evidence="1" id="KW-0472">Membrane</keyword>
<keyword evidence="1" id="KW-0812">Transmembrane</keyword>
<evidence type="ECO:0000256" key="1">
    <source>
        <dbReference type="SAM" id="Phobius"/>
    </source>
</evidence>